<dbReference type="RefSeq" id="WP_111000186.1">
    <property type="nucleotide sequence ID" value="NZ_QKTW01000022.1"/>
</dbReference>
<keyword evidence="2" id="KW-1185">Reference proteome</keyword>
<evidence type="ECO:0000313" key="1">
    <source>
        <dbReference type="EMBL" id="PZF71815.1"/>
    </source>
</evidence>
<organism evidence="1 2">
    <name type="scientific">Taibaiella soli</name>
    <dbReference type="NCBI Taxonomy" id="1649169"/>
    <lineage>
        <taxon>Bacteria</taxon>
        <taxon>Pseudomonadati</taxon>
        <taxon>Bacteroidota</taxon>
        <taxon>Chitinophagia</taxon>
        <taxon>Chitinophagales</taxon>
        <taxon>Chitinophagaceae</taxon>
        <taxon>Taibaiella</taxon>
    </lineage>
</organism>
<protein>
    <recommendedName>
        <fullName evidence="3">Nuclear transport factor 2 family protein</fullName>
    </recommendedName>
</protein>
<evidence type="ECO:0000313" key="2">
    <source>
        <dbReference type="Proteomes" id="UP000248745"/>
    </source>
</evidence>
<dbReference type="OrthoDB" id="675991at2"/>
<comment type="caution">
    <text evidence="1">The sequence shown here is derived from an EMBL/GenBank/DDBJ whole genome shotgun (WGS) entry which is preliminary data.</text>
</comment>
<reference evidence="1 2" key="1">
    <citation type="submission" date="2018-06" db="EMBL/GenBank/DDBJ databases">
        <title>Mucibacter soli gen. nov., sp. nov., a new member of the family Chitinophagaceae producing mucin.</title>
        <authorList>
            <person name="Kim M.-K."/>
            <person name="Park S."/>
            <person name="Kim T.-S."/>
            <person name="Joung Y."/>
            <person name="Han J.-H."/>
            <person name="Kim S.B."/>
        </authorList>
    </citation>
    <scope>NUCLEOTIDE SEQUENCE [LARGE SCALE GENOMIC DNA]</scope>
    <source>
        <strain evidence="1 2">R1-15</strain>
    </source>
</reference>
<sequence length="145" mass="16869">MSGIINAMDRISLFFESYTRALETFDTKLMAQHFTLPAVMMSDDSTTVFNEASVLEGLFNQGVGFYKQHGIMHARPEIWSKKQLSPRIAKVKINWQYYNTANQPLYNCDDHYILKLDKQNEWKIQTVISSNEKQRLEAWLAKKTA</sequence>
<proteinExistence type="predicted"/>
<dbReference type="AlphaFoldDB" id="A0A2W2A913"/>
<gene>
    <name evidence="1" type="ORF">DN068_17270</name>
</gene>
<name>A0A2W2A913_9BACT</name>
<accession>A0A2W2A913</accession>
<evidence type="ECO:0008006" key="3">
    <source>
        <dbReference type="Google" id="ProtNLM"/>
    </source>
</evidence>
<dbReference type="Proteomes" id="UP000248745">
    <property type="component" value="Unassembled WGS sequence"/>
</dbReference>
<dbReference type="EMBL" id="QKTW01000022">
    <property type="protein sequence ID" value="PZF71815.1"/>
    <property type="molecule type" value="Genomic_DNA"/>
</dbReference>